<organism evidence="6 7">
    <name type="scientific">Microbacterium testaceum</name>
    <name type="common">Aureobacterium testaceum</name>
    <name type="synonym">Brevibacterium testaceum</name>
    <dbReference type="NCBI Taxonomy" id="2033"/>
    <lineage>
        <taxon>Bacteria</taxon>
        <taxon>Bacillati</taxon>
        <taxon>Actinomycetota</taxon>
        <taxon>Actinomycetes</taxon>
        <taxon>Micrococcales</taxon>
        <taxon>Microbacteriaceae</taxon>
        <taxon>Microbacterium</taxon>
    </lineage>
</organism>
<dbReference type="PANTHER" id="PTHR43133">
    <property type="entry name" value="RNA POLYMERASE ECF-TYPE SIGMA FACTO"/>
    <property type="match status" value="1"/>
</dbReference>
<dbReference type="PANTHER" id="PTHR43133:SF25">
    <property type="entry name" value="RNA POLYMERASE SIGMA FACTOR RFAY-RELATED"/>
    <property type="match status" value="1"/>
</dbReference>
<dbReference type="SUPFAM" id="SSF88946">
    <property type="entry name" value="Sigma2 domain of RNA polymerase sigma factors"/>
    <property type="match status" value="1"/>
</dbReference>
<dbReference type="GO" id="GO:0006352">
    <property type="term" value="P:DNA-templated transcription initiation"/>
    <property type="evidence" value="ECO:0007669"/>
    <property type="project" value="InterPro"/>
</dbReference>
<dbReference type="InterPro" id="IPR007627">
    <property type="entry name" value="RNA_pol_sigma70_r2"/>
</dbReference>
<dbReference type="CDD" id="cd06171">
    <property type="entry name" value="Sigma70_r4"/>
    <property type="match status" value="1"/>
</dbReference>
<name>A0A4Y3QHG0_MICTE</name>
<accession>A0A4Y3QHG0</accession>
<dbReference type="Pfam" id="PF04542">
    <property type="entry name" value="Sigma70_r2"/>
    <property type="match status" value="1"/>
</dbReference>
<sequence length="185" mass="20587">MAPPRTLPSVDEDDAGLWDRVRQGDELALAALFDRHETRLFRHATRLLTHREDAKDAVTVAFFELWRKRASVRLVDGSPLPWLLTTVAHSARNLERSSRRYRALLDRAPVAEHVSTDAPDDSGVLSALKRLPEREQAVVVLSVLEGYAEREIAQALGIPAGTVKSRLARAKAKLRDELALEGARA</sequence>
<dbReference type="InterPro" id="IPR014284">
    <property type="entry name" value="RNA_pol_sigma-70_dom"/>
</dbReference>
<evidence type="ECO:0000256" key="1">
    <source>
        <dbReference type="ARBA" id="ARBA00010641"/>
    </source>
</evidence>
<comment type="similarity">
    <text evidence="1">Belongs to the sigma-70 factor family. ECF subfamily.</text>
</comment>
<evidence type="ECO:0000259" key="5">
    <source>
        <dbReference type="SMART" id="SM00421"/>
    </source>
</evidence>
<dbReference type="InterPro" id="IPR039425">
    <property type="entry name" value="RNA_pol_sigma-70-like"/>
</dbReference>
<keyword evidence="4" id="KW-0804">Transcription</keyword>
<dbReference type="Gene3D" id="1.10.10.10">
    <property type="entry name" value="Winged helix-like DNA-binding domain superfamily/Winged helix DNA-binding domain"/>
    <property type="match status" value="1"/>
</dbReference>
<dbReference type="Proteomes" id="UP000319525">
    <property type="component" value="Unassembled WGS sequence"/>
</dbReference>
<dbReference type="NCBIfam" id="TIGR02937">
    <property type="entry name" value="sigma70-ECF"/>
    <property type="match status" value="1"/>
</dbReference>
<gene>
    <name evidence="6" type="ORF">MTE01_05490</name>
</gene>
<keyword evidence="2" id="KW-0805">Transcription regulation</keyword>
<dbReference type="InterPro" id="IPR000792">
    <property type="entry name" value="Tscrpt_reg_LuxR_C"/>
</dbReference>
<dbReference type="GO" id="GO:0016987">
    <property type="term" value="F:sigma factor activity"/>
    <property type="evidence" value="ECO:0007669"/>
    <property type="project" value="UniProtKB-KW"/>
</dbReference>
<evidence type="ECO:0000313" key="6">
    <source>
        <dbReference type="EMBL" id="GEB44604.1"/>
    </source>
</evidence>
<evidence type="ECO:0000256" key="3">
    <source>
        <dbReference type="ARBA" id="ARBA00023082"/>
    </source>
</evidence>
<dbReference type="Gene3D" id="1.10.1740.10">
    <property type="match status" value="1"/>
</dbReference>
<dbReference type="InterPro" id="IPR036388">
    <property type="entry name" value="WH-like_DNA-bd_sf"/>
</dbReference>
<dbReference type="InterPro" id="IPR013249">
    <property type="entry name" value="RNA_pol_sigma70_r4_t2"/>
</dbReference>
<evidence type="ECO:0000313" key="7">
    <source>
        <dbReference type="Proteomes" id="UP000319525"/>
    </source>
</evidence>
<protein>
    <submittedName>
        <fullName evidence="6">Siderophore-interacting protein</fullName>
    </submittedName>
</protein>
<reference evidence="6 7" key="1">
    <citation type="submission" date="2019-06" db="EMBL/GenBank/DDBJ databases">
        <title>Whole genome shotgun sequence of Microbacterium testaceum NBRC 12675.</title>
        <authorList>
            <person name="Hosoyama A."/>
            <person name="Uohara A."/>
            <person name="Ohji S."/>
            <person name="Ichikawa N."/>
        </authorList>
    </citation>
    <scope>NUCLEOTIDE SEQUENCE [LARGE SCALE GENOMIC DNA]</scope>
    <source>
        <strain evidence="6 7">NBRC 12675</strain>
    </source>
</reference>
<dbReference type="SMART" id="SM00421">
    <property type="entry name" value="HTH_LUXR"/>
    <property type="match status" value="1"/>
</dbReference>
<evidence type="ECO:0000256" key="2">
    <source>
        <dbReference type="ARBA" id="ARBA00023015"/>
    </source>
</evidence>
<dbReference type="InterPro" id="IPR013324">
    <property type="entry name" value="RNA_pol_sigma_r3/r4-like"/>
</dbReference>
<dbReference type="AlphaFoldDB" id="A0A4Y3QHG0"/>
<dbReference type="SUPFAM" id="SSF88659">
    <property type="entry name" value="Sigma3 and sigma4 domains of RNA polymerase sigma factors"/>
    <property type="match status" value="1"/>
</dbReference>
<dbReference type="Pfam" id="PF08281">
    <property type="entry name" value="Sigma70_r4_2"/>
    <property type="match status" value="1"/>
</dbReference>
<evidence type="ECO:0000256" key="4">
    <source>
        <dbReference type="ARBA" id="ARBA00023163"/>
    </source>
</evidence>
<proteinExistence type="inferred from homology"/>
<dbReference type="GO" id="GO:0003677">
    <property type="term" value="F:DNA binding"/>
    <property type="evidence" value="ECO:0007669"/>
    <property type="project" value="InterPro"/>
</dbReference>
<dbReference type="EMBL" id="BJML01000001">
    <property type="protein sequence ID" value="GEB44604.1"/>
    <property type="molecule type" value="Genomic_DNA"/>
</dbReference>
<keyword evidence="3" id="KW-0731">Sigma factor</keyword>
<dbReference type="InterPro" id="IPR013325">
    <property type="entry name" value="RNA_pol_sigma_r2"/>
</dbReference>
<comment type="caution">
    <text evidence="6">The sequence shown here is derived from an EMBL/GenBank/DDBJ whole genome shotgun (WGS) entry which is preliminary data.</text>
</comment>
<feature type="domain" description="HTH luxR-type" evidence="5">
    <location>
        <begin position="128"/>
        <end position="182"/>
    </location>
</feature>
<dbReference type="OrthoDB" id="3747638at2"/>